<dbReference type="EnsemblPlants" id="PGSC0003DMT400089613">
    <property type="protein sequence ID" value="PGSC0003DMT400089613"/>
    <property type="gene ID" value="PGSC0003DMG400039184"/>
</dbReference>
<evidence type="ECO:0000313" key="2">
    <source>
        <dbReference type="EnsemblPlants" id="PGSC0003DMT400089613"/>
    </source>
</evidence>
<dbReference type="HOGENOM" id="CLU_059105_3_0_1"/>
<protein>
    <submittedName>
        <fullName evidence="2">'chromo' domain containing protein</fullName>
    </submittedName>
</protein>
<dbReference type="Proteomes" id="UP000011115">
    <property type="component" value="Unassembled WGS sequence"/>
</dbReference>
<proteinExistence type="predicted"/>
<dbReference type="PaxDb" id="4113-PGSC0003DMT400089613"/>
<accession>M1DII6</accession>
<dbReference type="AlphaFoldDB" id="M1DII6"/>
<evidence type="ECO:0000256" key="1">
    <source>
        <dbReference type="SAM" id="MobiDB-lite"/>
    </source>
</evidence>
<reference evidence="3" key="1">
    <citation type="journal article" date="2011" name="Nature">
        <title>Genome sequence and analysis of the tuber crop potato.</title>
        <authorList>
            <consortium name="The Potato Genome Sequencing Consortium"/>
        </authorList>
    </citation>
    <scope>NUCLEOTIDE SEQUENCE [LARGE SCALE GENOMIC DNA]</scope>
    <source>
        <strain evidence="3">cv. DM1-3 516 R44</strain>
    </source>
</reference>
<reference evidence="2" key="2">
    <citation type="submission" date="2015-06" db="UniProtKB">
        <authorList>
            <consortium name="EnsemblPlants"/>
        </authorList>
    </citation>
    <scope>IDENTIFICATION</scope>
    <source>
        <strain evidence="2">DM1-3 516 R44</strain>
    </source>
</reference>
<sequence>MDRFPRSGITNWDRLPHFGIIMGSVATFWHKHWIGYHVPMVNTRFNSVRPAAPVNAPAEESAARGRAPVENALVNENPHAHHGEIEENVDIENVEDVGQE</sequence>
<evidence type="ECO:0000313" key="3">
    <source>
        <dbReference type="Proteomes" id="UP000011115"/>
    </source>
</evidence>
<organism evidence="2 3">
    <name type="scientific">Solanum tuberosum</name>
    <name type="common">Potato</name>
    <dbReference type="NCBI Taxonomy" id="4113"/>
    <lineage>
        <taxon>Eukaryota</taxon>
        <taxon>Viridiplantae</taxon>
        <taxon>Streptophyta</taxon>
        <taxon>Embryophyta</taxon>
        <taxon>Tracheophyta</taxon>
        <taxon>Spermatophyta</taxon>
        <taxon>Magnoliopsida</taxon>
        <taxon>eudicotyledons</taxon>
        <taxon>Gunneridae</taxon>
        <taxon>Pentapetalae</taxon>
        <taxon>asterids</taxon>
        <taxon>lamiids</taxon>
        <taxon>Solanales</taxon>
        <taxon>Solanaceae</taxon>
        <taxon>Solanoideae</taxon>
        <taxon>Solaneae</taxon>
        <taxon>Solanum</taxon>
    </lineage>
</organism>
<keyword evidence="3" id="KW-1185">Reference proteome</keyword>
<dbReference type="InParanoid" id="M1DII6"/>
<feature type="compositionally biased region" description="Acidic residues" evidence="1">
    <location>
        <begin position="86"/>
        <end position="100"/>
    </location>
</feature>
<feature type="region of interest" description="Disordered" evidence="1">
    <location>
        <begin position="77"/>
        <end position="100"/>
    </location>
</feature>
<name>M1DII6_SOLTU</name>
<dbReference type="Gramene" id="PGSC0003DMT400089613">
    <property type="protein sequence ID" value="PGSC0003DMT400089613"/>
    <property type="gene ID" value="PGSC0003DMG400039184"/>
</dbReference>